<comment type="caution">
    <text evidence="3">The sequence shown here is derived from an EMBL/GenBank/DDBJ whole genome shotgun (WGS) entry which is preliminary data.</text>
</comment>
<dbReference type="Proteomes" id="UP000655420">
    <property type="component" value="Unassembled WGS sequence"/>
</dbReference>
<protein>
    <submittedName>
        <fullName evidence="3">Ppx/GppA family phosphatase</fullName>
    </submittedName>
</protein>
<dbReference type="Gene3D" id="3.30.420.40">
    <property type="match status" value="1"/>
</dbReference>
<accession>A0A8J7M3U4</accession>
<dbReference type="AlphaFoldDB" id="A0A8J7M3U4"/>
<feature type="region of interest" description="Disordered" evidence="1">
    <location>
        <begin position="1"/>
        <end position="29"/>
    </location>
</feature>
<feature type="domain" description="Ppx/GppA phosphatase N-terminal" evidence="2">
    <location>
        <begin position="50"/>
        <end position="373"/>
    </location>
</feature>
<dbReference type="EMBL" id="JAEHHL010000001">
    <property type="protein sequence ID" value="MBK0397703.1"/>
    <property type="molecule type" value="Genomic_DNA"/>
</dbReference>
<evidence type="ECO:0000313" key="3">
    <source>
        <dbReference type="EMBL" id="MBK0397703.1"/>
    </source>
</evidence>
<dbReference type="Pfam" id="PF02541">
    <property type="entry name" value="Ppx-GppA"/>
    <property type="match status" value="1"/>
</dbReference>
<dbReference type="SUPFAM" id="SSF53067">
    <property type="entry name" value="Actin-like ATPase domain"/>
    <property type="match status" value="2"/>
</dbReference>
<sequence>MDRGETSAEPESGPPAGRDDVAARRSRWSSDRNRPIAALDLGTNNCRLLIATPRDGGFEVIDAFSRPVRLGEGVEESNALSSAAQDRAIKALRICAAKIRHHRVVASRAVATEACRRASNGKAFVRRVMRETGLPMSIISAEEEARLAVAGCAPLIDPEAEQLLVFDIGGGSTELIWVDMSHTPPSRRQALIRALAPLDPGSECDTARAAAAHITDWISVPTGVSTLQDRFRHIVDDAERFSAMSAFFRERLAPFRPISMARGDDTRGRLQIVGVSGTATTYGALHLGLRSYDRARVDGMWLPGERAAALTQRLIALGPQGRARHPGIGLSRAELVISGAAILMTVLDLWPGARFRVADRGLREGMLYGLLRKNGHWTAQ</sequence>
<dbReference type="InterPro" id="IPR003695">
    <property type="entry name" value="Ppx_GppA_N"/>
</dbReference>
<dbReference type="CDD" id="cd24054">
    <property type="entry name" value="ASKHA_NBD_AaPPX-GppA_MtPPX2-like"/>
    <property type="match status" value="1"/>
</dbReference>
<evidence type="ECO:0000259" key="2">
    <source>
        <dbReference type="Pfam" id="PF02541"/>
    </source>
</evidence>
<organism evidence="3 4">
    <name type="scientific">Thermohalobaculum xanthum</name>
    <dbReference type="NCBI Taxonomy" id="2753746"/>
    <lineage>
        <taxon>Bacteria</taxon>
        <taxon>Pseudomonadati</taxon>
        <taxon>Pseudomonadota</taxon>
        <taxon>Alphaproteobacteria</taxon>
        <taxon>Rhodobacterales</taxon>
        <taxon>Paracoccaceae</taxon>
        <taxon>Thermohalobaculum</taxon>
    </lineage>
</organism>
<proteinExistence type="predicted"/>
<dbReference type="PANTHER" id="PTHR30005">
    <property type="entry name" value="EXOPOLYPHOSPHATASE"/>
    <property type="match status" value="1"/>
</dbReference>
<evidence type="ECO:0000256" key="1">
    <source>
        <dbReference type="SAM" id="MobiDB-lite"/>
    </source>
</evidence>
<dbReference type="InterPro" id="IPR043129">
    <property type="entry name" value="ATPase_NBD"/>
</dbReference>
<gene>
    <name evidence="3" type="ORF">H0I76_00735</name>
</gene>
<keyword evidence="4" id="KW-1185">Reference proteome</keyword>
<name>A0A8J7M3U4_9RHOB</name>
<dbReference type="PANTHER" id="PTHR30005:SF0">
    <property type="entry name" value="RETROGRADE REGULATION PROTEIN 2"/>
    <property type="match status" value="1"/>
</dbReference>
<dbReference type="GO" id="GO:0016462">
    <property type="term" value="F:pyrophosphatase activity"/>
    <property type="evidence" value="ECO:0007669"/>
    <property type="project" value="TreeGrafter"/>
</dbReference>
<dbReference type="InterPro" id="IPR050273">
    <property type="entry name" value="GppA/Ppx_hydrolase"/>
</dbReference>
<dbReference type="Gene3D" id="3.30.420.150">
    <property type="entry name" value="Exopolyphosphatase. Domain 2"/>
    <property type="match status" value="1"/>
</dbReference>
<reference evidence="3" key="1">
    <citation type="submission" date="2020-12" db="EMBL/GenBank/DDBJ databases">
        <title>Bacterial taxonomy.</title>
        <authorList>
            <person name="Pan X."/>
        </authorList>
    </citation>
    <scope>NUCLEOTIDE SEQUENCE</scope>
    <source>
        <strain evidence="3">M0105</strain>
    </source>
</reference>
<feature type="compositionally biased region" description="Basic and acidic residues" evidence="1">
    <location>
        <begin position="17"/>
        <end position="29"/>
    </location>
</feature>
<evidence type="ECO:0000313" key="4">
    <source>
        <dbReference type="Proteomes" id="UP000655420"/>
    </source>
</evidence>